<name>A0A382P2Z2_9ZZZZ</name>
<accession>A0A382P2Z2</accession>
<dbReference type="AlphaFoldDB" id="A0A382P2Z2"/>
<proteinExistence type="predicted"/>
<sequence>IGYHETLYSFLHPDKELKGREFLFIAKGNSIPASIKPHFTNLKVLHQFQSMRDKNIVAEYSLWLATNYKGKEA</sequence>
<organism evidence="1">
    <name type="scientific">marine metagenome</name>
    <dbReference type="NCBI Taxonomy" id="408172"/>
    <lineage>
        <taxon>unclassified sequences</taxon>
        <taxon>metagenomes</taxon>
        <taxon>ecological metagenomes</taxon>
    </lineage>
</organism>
<feature type="non-terminal residue" evidence="1">
    <location>
        <position position="1"/>
    </location>
</feature>
<dbReference type="EMBL" id="UINC01104544">
    <property type="protein sequence ID" value="SVC67769.1"/>
    <property type="molecule type" value="Genomic_DNA"/>
</dbReference>
<gene>
    <name evidence="1" type="ORF">METZ01_LOCUS320623</name>
</gene>
<evidence type="ECO:0000313" key="1">
    <source>
        <dbReference type="EMBL" id="SVC67769.1"/>
    </source>
</evidence>
<reference evidence="1" key="1">
    <citation type="submission" date="2018-05" db="EMBL/GenBank/DDBJ databases">
        <authorList>
            <person name="Lanie J.A."/>
            <person name="Ng W.-L."/>
            <person name="Kazmierczak K.M."/>
            <person name="Andrzejewski T.M."/>
            <person name="Davidsen T.M."/>
            <person name="Wayne K.J."/>
            <person name="Tettelin H."/>
            <person name="Glass J.I."/>
            <person name="Rusch D."/>
            <person name="Podicherti R."/>
            <person name="Tsui H.-C.T."/>
            <person name="Winkler M.E."/>
        </authorList>
    </citation>
    <scope>NUCLEOTIDE SEQUENCE</scope>
</reference>
<protein>
    <submittedName>
        <fullName evidence="1">Uncharacterized protein</fullName>
    </submittedName>
</protein>